<sequence>METDFRLVMRQQAFPVCVVGSVPASSSPAPLTAGDAHPLSFRFATLSSFTSVSLTPPIISFALRDPSRIGDLILSRPDRRFTLHLLSESQAHLSQQFADPKTQTTLEPNVAVSQWLHGQFPILDGCLAVLECQADKPTLVGDHTMWFGKVIQVVEAAGGRKPLLYMDRKYTTTVAPAPEAKAIPAKHHDVSD</sequence>
<dbReference type="InterPro" id="IPR050268">
    <property type="entry name" value="NADH-dep_flavin_reductase"/>
</dbReference>
<evidence type="ECO:0000256" key="1">
    <source>
        <dbReference type="ARBA" id="ARBA00023002"/>
    </source>
</evidence>
<organism evidence="3 4">
    <name type="scientific">Catenaria anguillulae PL171</name>
    <dbReference type="NCBI Taxonomy" id="765915"/>
    <lineage>
        <taxon>Eukaryota</taxon>
        <taxon>Fungi</taxon>
        <taxon>Fungi incertae sedis</taxon>
        <taxon>Blastocladiomycota</taxon>
        <taxon>Blastocladiomycetes</taxon>
        <taxon>Blastocladiales</taxon>
        <taxon>Catenariaceae</taxon>
        <taxon>Catenaria</taxon>
    </lineage>
</organism>
<keyword evidence="4" id="KW-1185">Reference proteome</keyword>
<dbReference type="Gene3D" id="2.30.110.10">
    <property type="entry name" value="Electron Transport, Fmn-binding Protein, Chain A"/>
    <property type="match status" value="1"/>
</dbReference>
<dbReference type="Proteomes" id="UP000193411">
    <property type="component" value="Unassembled WGS sequence"/>
</dbReference>
<dbReference type="SMART" id="SM00903">
    <property type="entry name" value="Flavin_Reduct"/>
    <property type="match status" value="1"/>
</dbReference>
<dbReference type="GO" id="GO:0042602">
    <property type="term" value="F:riboflavin reductase (NADPH) activity"/>
    <property type="evidence" value="ECO:0007669"/>
    <property type="project" value="TreeGrafter"/>
</dbReference>
<protein>
    <submittedName>
        <fullName evidence="3">Flavin reductase like domain-domain-containing protein</fullName>
    </submittedName>
</protein>
<evidence type="ECO:0000313" key="4">
    <source>
        <dbReference type="Proteomes" id="UP000193411"/>
    </source>
</evidence>
<dbReference type="EMBL" id="MCFL01000004">
    <property type="protein sequence ID" value="ORZ39711.1"/>
    <property type="molecule type" value="Genomic_DNA"/>
</dbReference>
<dbReference type="InterPro" id="IPR012349">
    <property type="entry name" value="Split_barrel_FMN-bd"/>
</dbReference>
<proteinExistence type="predicted"/>
<dbReference type="OrthoDB" id="2015405at2759"/>
<dbReference type="PANTHER" id="PTHR30466:SF1">
    <property type="entry name" value="FMN REDUCTASE (NADH) RUTF"/>
    <property type="match status" value="1"/>
</dbReference>
<evidence type="ECO:0000313" key="3">
    <source>
        <dbReference type="EMBL" id="ORZ39711.1"/>
    </source>
</evidence>
<feature type="domain" description="Flavin reductase like" evidence="2">
    <location>
        <begin position="9"/>
        <end position="172"/>
    </location>
</feature>
<evidence type="ECO:0000259" key="2">
    <source>
        <dbReference type="SMART" id="SM00903"/>
    </source>
</evidence>
<gene>
    <name evidence="3" type="ORF">BCR44DRAFT_1425457</name>
</gene>
<dbReference type="GO" id="GO:0010181">
    <property type="term" value="F:FMN binding"/>
    <property type="evidence" value="ECO:0007669"/>
    <property type="project" value="InterPro"/>
</dbReference>
<reference evidence="3 4" key="1">
    <citation type="submission" date="2016-07" db="EMBL/GenBank/DDBJ databases">
        <title>Pervasive Adenine N6-methylation of Active Genes in Fungi.</title>
        <authorList>
            <consortium name="DOE Joint Genome Institute"/>
            <person name="Mondo S.J."/>
            <person name="Dannebaum R.O."/>
            <person name="Kuo R.C."/>
            <person name="Labutti K."/>
            <person name="Haridas S."/>
            <person name="Kuo A."/>
            <person name="Salamov A."/>
            <person name="Ahrendt S.R."/>
            <person name="Lipzen A."/>
            <person name="Sullivan W."/>
            <person name="Andreopoulos W.B."/>
            <person name="Clum A."/>
            <person name="Lindquist E."/>
            <person name="Daum C."/>
            <person name="Ramamoorthy G.K."/>
            <person name="Gryganskyi A."/>
            <person name="Culley D."/>
            <person name="Magnuson J.K."/>
            <person name="James T.Y."/>
            <person name="O'Malley M.A."/>
            <person name="Stajich J.E."/>
            <person name="Spatafora J.W."/>
            <person name="Visel A."/>
            <person name="Grigoriev I.V."/>
        </authorList>
    </citation>
    <scope>NUCLEOTIDE SEQUENCE [LARGE SCALE GENOMIC DNA]</scope>
    <source>
        <strain evidence="3 4">PL171</strain>
    </source>
</reference>
<dbReference type="PANTHER" id="PTHR30466">
    <property type="entry name" value="FLAVIN REDUCTASE"/>
    <property type="match status" value="1"/>
</dbReference>
<dbReference type="InterPro" id="IPR002563">
    <property type="entry name" value="Flavin_Rdtase-like_dom"/>
</dbReference>
<comment type="caution">
    <text evidence="3">The sequence shown here is derived from an EMBL/GenBank/DDBJ whole genome shotgun (WGS) entry which is preliminary data.</text>
</comment>
<dbReference type="SUPFAM" id="SSF50475">
    <property type="entry name" value="FMN-binding split barrel"/>
    <property type="match status" value="1"/>
</dbReference>
<dbReference type="Pfam" id="PF01613">
    <property type="entry name" value="Flavin_Reduct"/>
    <property type="match status" value="1"/>
</dbReference>
<keyword evidence="1" id="KW-0560">Oxidoreductase</keyword>
<accession>A0A1Y2I175</accession>
<name>A0A1Y2I175_9FUNG</name>
<dbReference type="STRING" id="765915.A0A1Y2I175"/>
<dbReference type="AlphaFoldDB" id="A0A1Y2I175"/>